<evidence type="ECO:0008006" key="4">
    <source>
        <dbReference type="Google" id="ProtNLM"/>
    </source>
</evidence>
<dbReference type="OrthoDB" id="2428137at2759"/>
<proteinExistence type="predicted"/>
<sequence>MEEQNFELKALMEYNSAEEFFDSDSKGTSNKSNKSCEVSESETSETLGSGTNSSEITIYVSKTFQSWEYVEKFMQRYASVKGHGVRIGGGGRVDKKTCQILKRTYLCQHADESKASTFCKVSCSWKLNIWAKKDKNYLEVTTFKDQHVGHKLSPLASQFVPTLQKLSEEILQEIRFLTVVAKVNATVQYRIIRKKFKTRIFQTDLYNAIDKFRREAMPGEEDTGTLLKRLYDKKDEDPRWAITMKLDLAIDNNLKTRIVAQAIVDDGSQFLYEWVFQCVKEATGVAPTVFVTDGDPAPKFAKAKLGSTYNDFIKDFYKARNSLTEGQFYESEGENSTLKRLFKNSSLSLCELFDALEERYQEENNYCDFVSWKKSVPQIGSKNVFKSIFRPVVKQLTEFVFPNIIKKQEEQMDLSLCYHAVQIVLKNALPREKEFVELEHCIICIDNLFDCSQAQLSSFLVDIFQVLEIWEIMVHFFVRVWLLRHLDTPAVIFIV</sequence>
<evidence type="ECO:0000313" key="2">
    <source>
        <dbReference type="EMBL" id="EXX63894.1"/>
    </source>
</evidence>
<evidence type="ECO:0000256" key="1">
    <source>
        <dbReference type="SAM" id="MobiDB-lite"/>
    </source>
</evidence>
<dbReference type="AlphaFoldDB" id="A0A015K8T0"/>
<feature type="region of interest" description="Disordered" evidence="1">
    <location>
        <begin position="21"/>
        <end position="51"/>
    </location>
</feature>
<accession>A0A015K8T0</accession>
<dbReference type="PANTHER" id="PTHR47718">
    <property type="entry name" value="OS01G0519700 PROTEIN"/>
    <property type="match status" value="1"/>
</dbReference>
<name>A0A015K8T0_RHIIW</name>
<reference evidence="2 3" key="1">
    <citation type="submission" date="2014-02" db="EMBL/GenBank/DDBJ databases">
        <title>Single nucleus genome sequencing reveals high similarity among nuclei of an endomycorrhizal fungus.</title>
        <authorList>
            <person name="Lin K."/>
            <person name="Geurts R."/>
            <person name="Zhang Z."/>
            <person name="Limpens E."/>
            <person name="Saunders D.G."/>
            <person name="Mu D."/>
            <person name="Pang E."/>
            <person name="Cao H."/>
            <person name="Cha H."/>
            <person name="Lin T."/>
            <person name="Zhou Q."/>
            <person name="Shang Y."/>
            <person name="Li Y."/>
            <person name="Ivanov S."/>
            <person name="Sharma T."/>
            <person name="Velzen R.V."/>
            <person name="Ruijter N.D."/>
            <person name="Aanen D.K."/>
            <person name="Win J."/>
            <person name="Kamoun S."/>
            <person name="Bisseling T."/>
            <person name="Huang S."/>
        </authorList>
    </citation>
    <scope>NUCLEOTIDE SEQUENCE [LARGE SCALE GENOMIC DNA]</scope>
    <source>
        <strain evidence="3">DAOM197198w</strain>
    </source>
</reference>
<keyword evidence="3" id="KW-1185">Reference proteome</keyword>
<gene>
    <name evidence="2" type="ORF">RirG_148030</name>
</gene>
<dbReference type="HOGENOM" id="CLU_042949_0_0_1"/>
<protein>
    <recommendedName>
        <fullName evidence="4">MULE transposase domain-containing protein</fullName>
    </recommendedName>
</protein>
<dbReference type="EMBL" id="JEMT01023737">
    <property type="protein sequence ID" value="EXX63894.1"/>
    <property type="molecule type" value="Genomic_DNA"/>
</dbReference>
<dbReference type="Proteomes" id="UP000022910">
    <property type="component" value="Unassembled WGS sequence"/>
</dbReference>
<comment type="caution">
    <text evidence="2">The sequence shown here is derived from an EMBL/GenBank/DDBJ whole genome shotgun (WGS) entry which is preliminary data.</text>
</comment>
<dbReference type="PANTHER" id="PTHR47718:SF15">
    <property type="entry name" value="PROTEIN FAR1-RELATED SEQUENCE 5-LIKE"/>
    <property type="match status" value="1"/>
</dbReference>
<organism evidence="2 3">
    <name type="scientific">Rhizophagus irregularis (strain DAOM 197198w)</name>
    <name type="common">Glomus intraradices</name>
    <dbReference type="NCBI Taxonomy" id="1432141"/>
    <lineage>
        <taxon>Eukaryota</taxon>
        <taxon>Fungi</taxon>
        <taxon>Fungi incertae sedis</taxon>
        <taxon>Mucoromycota</taxon>
        <taxon>Glomeromycotina</taxon>
        <taxon>Glomeromycetes</taxon>
        <taxon>Glomerales</taxon>
        <taxon>Glomeraceae</taxon>
        <taxon>Rhizophagus</taxon>
    </lineage>
</organism>
<evidence type="ECO:0000313" key="3">
    <source>
        <dbReference type="Proteomes" id="UP000022910"/>
    </source>
</evidence>